<dbReference type="InterPro" id="IPR018770">
    <property type="entry name" value="ChloroindolylP_hydrolase"/>
</dbReference>
<dbReference type="GeneID" id="80820426"/>
<organism evidence="1 2">
    <name type="scientific">Marinovum algicola</name>
    <dbReference type="NCBI Taxonomy" id="42444"/>
    <lineage>
        <taxon>Bacteria</taxon>
        <taxon>Pseudomonadati</taxon>
        <taxon>Pseudomonadota</taxon>
        <taxon>Alphaproteobacteria</taxon>
        <taxon>Rhodobacterales</taxon>
        <taxon>Roseobacteraceae</taxon>
        <taxon>Marinovum</taxon>
    </lineage>
</organism>
<evidence type="ECO:0000313" key="2">
    <source>
        <dbReference type="Proteomes" id="UP000182932"/>
    </source>
</evidence>
<dbReference type="RefSeq" id="WP_048532550.1">
    <property type="nucleotide sequence ID" value="NZ_CATLQZ010000008.1"/>
</dbReference>
<protein>
    <submittedName>
        <fullName evidence="1">5-bromo-4-chloroindolyl phosphate hydrolysis protein</fullName>
    </submittedName>
</protein>
<sequence length="292" mass="31713">MAQRYGGTYSPKGKTDAASDLRPLKATVSPTGARSNLLFVPGALLAFTAFGTGPEALALGLAGAGTWTLAAWLTREGLKAEAAYDARKVARRPALPRKILGTLLIGAGTALAGLSHELGFAASGLYGVIAAALHITAFGPDPLRNKSIEGVDEFQQDRVARVIDEAEAHLAAMMGAIRRAQDPRLEARVERFQQSVREMLRTVEEDPRDLTSARRYLGVYLMGARDATIKFADIYARDRDVAAKSDYLMLLTDLEENYVAKTRKLLSDSNADLAIEIDVLRDRLQREGVRLD</sequence>
<dbReference type="Pfam" id="PF10112">
    <property type="entry name" value="Halogen_Hydrol"/>
    <property type="match status" value="1"/>
</dbReference>
<dbReference type="EMBL" id="FNYY01000021">
    <property type="protein sequence ID" value="SEK05032.1"/>
    <property type="molecule type" value="Genomic_DNA"/>
</dbReference>
<dbReference type="AlphaFoldDB" id="A0A975WDZ9"/>
<accession>A0A975WDZ9</accession>
<evidence type="ECO:0000313" key="1">
    <source>
        <dbReference type="EMBL" id="SEK05032.1"/>
    </source>
</evidence>
<comment type="caution">
    <text evidence="1">The sequence shown here is derived from an EMBL/GenBank/DDBJ whole genome shotgun (WGS) entry which is preliminary data.</text>
</comment>
<keyword evidence="2" id="KW-1185">Reference proteome</keyword>
<dbReference type="Proteomes" id="UP000182932">
    <property type="component" value="Unassembled WGS sequence"/>
</dbReference>
<reference evidence="1 2" key="1">
    <citation type="submission" date="2016-10" db="EMBL/GenBank/DDBJ databases">
        <authorList>
            <person name="Varghese N."/>
            <person name="Submissions S."/>
        </authorList>
    </citation>
    <scope>NUCLEOTIDE SEQUENCE [LARGE SCALE GENOMIC DNA]</scope>
    <source>
        <strain evidence="1 2">FF3</strain>
    </source>
</reference>
<gene>
    <name evidence="1" type="ORF">SAMN04487940_12136</name>
</gene>
<name>A0A975WDZ9_9RHOB</name>
<proteinExistence type="predicted"/>